<evidence type="ECO:0000313" key="1">
    <source>
        <dbReference type="EnsemblMetazoa" id="Aqu2.1.22554_001"/>
    </source>
</evidence>
<accession>A0A1X7U4U1</accession>
<sequence length="178" mass="20654">MGDVRVLTNKRTDILNSTMCGFAFARPNNNEPLTVNNNSFVPETVTLANLQIWWTKHVFTPNTETLVYPYKLRSICPPPAVLTYEPVERKLRPKMCLTRHERPYLKAIYTGHSRSDGLLGDFCDRKSCNMYALFSSELLALQLMIYYDELELCNPLGTKTKVHKMELFNFLPLQKRLF</sequence>
<protein>
    <submittedName>
        <fullName evidence="1">Uncharacterized protein</fullName>
    </submittedName>
</protein>
<name>A0A1X7U4U1_AMPQE</name>
<dbReference type="EnsemblMetazoa" id="Aqu2.1.22554_001">
    <property type="protein sequence ID" value="Aqu2.1.22554_001"/>
    <property type="gene ID" value="Aqu2.1.22554"/>
</dbReference>
<dbReference type="AlphaFoldDB" id="A0A1X7U4U1"/>
<dbReference type="InParanoid" id="A0A1X7U4U1"/>
<proteinExistence type="predicted"/>
<reference evidence="1" key="1">
    <citation type="submission" date="2017-05" db="UniProtKB">
        <authorList>
            <consortium name="EnsemblMetazoa"/>
        </authorList>
    </citation>
    <scope>IDENTIFICATION</scope>
</reference>
<organism evidence="1">
    <name type="scientific">Amphimedon queenslandica</name>
    <name type="common">Sponge</name>
    <dbReference type="NCBI Taxonomy" id="400682"/>
    <lineage>
        <taxon>Eukaryota</taxon>
        <taxon>Metazoa</taxon>
        <taxon>Porifera</taxon>
        <taxon>Demospongiae</taxon>
        <taxon>Heteroscleromorpha</taxon>
        <taxon>Haplosclerida</taxon>
        <taxon>Niphatidae</taxon>
        <taxon>Amphimedon</taxon>
    </lineage>
</organism>